<gene>
    <name evidence="2" type="ORF">GAB14E_4372</name>
</gene>
<dbReference type="Pfam" id="PF07238">
    <property type="entry name" value="PilZ"/>
    <property type="match status" value="1"/>
</dbReference>
<comment type="caution">
    <text evidence="2">The sequence shown here is derived from an EMBL/GenBank/DDBJ whole genome shotgun (WGS) entry which is preliminary data.</text>
</comment>
<reference evidence="2 3" key="1">
    <citation type="submission" date="2014-08" db="EMBL/GenBank/DDBJ databases">
        <title>Genomic and Phenotypic Diversity of Colwellia psychrerythraea strains from Disparate Marine Basins.</title>
        <authorList>
            <person name="Techtmann S.M."/>
            <person name="Stelling S.C."/>
            <person name="Utturkar S.M."/>
            <person name="Alshibli N."/>
            <person name="Harris A."/>
            <person name="Brown S.D."/>
            <person name="Hazen T.C."/>
        </authorList>
    </citation>
    <scope>NUCLEOTIDE SEQUENCE [LARGE SCALE GENOMIC DNA]</scope>
    <source>
        <strain evidence="2 3">GAB14E</strain>
    </source>
</reference>
<dbReference type="Gene3D" id="2.40.10.220">
    <property type="entry name" value="predicted glycosyltransferase like domains"/>
    <property type="match status" value="1"/>
</dbReference>
<dbReference type="InterPro" id="IPR009875">
    <property type="entry name" value="PilZ_domain"/>
</dbReference>
<dbReference type="PATRIC" id="fig|28229.3.peg.4349"/>
<dbReference type="Proteomes" id="UP000029868">
    <property type="component" value="Unassembled WGS sequence"/>
</dbReference>
<dbReference type="AlphaFoldDB" id="A0A099KAG5"/>
<evidence type="ECO:0000313" key="2">
    <source>
        <dbReference type="EMBL" id="KGJ87694.1"/>
    </source>
</evidence>
<sequence>MVPLNVEFHSERDLYLGFMPFLKEGGVFVRTPRQYELGDEVELHILLPDALEESTVQGEVCWLTPIGAQNGTPPGVGVTFVKDPEKVRHQIEQIIARHLNSSEPTLTM</sequence>
<evidence type="ECO:0000259" key="1">
    <source>
        <dbReference type="Pfam" id="PF07238"/>
    </source>
</evidence>
<accession>A0A099KAG5</accession>
<dbReference type="EMBL" id="JQEC01000071">
    <property type="protein sequence ID" value="KGJ87694.1"/>
    <property type="molecule type" value="Genomic_DNA"/>
</dbReference>
<feature type="domain" description="PilZ" evidence="1">
    <location>
        <begin position="3"/>
        <end position="96"/>
    </location>
</feature>
<organism evidence="2 3">
    <name type="scientific">Colwellia psychrerythraea</name>
    <name type="common">Vibrio psychroerythus</name>
    <dbReference type="NCBI Taxonomy" id="28229"/>
    <lineage>
        <taxon>Bacteria</taxon>
        <taxon>Pseudomonadati</taxon>
        <taxon>Pseudomonadota</taxon>
        <taxon>Gammaproteobacteria</taxon>
        <taxon>Alteromonadales</taxon>
        <taxon>Colwelliaceae</taxon>
        <taxon>Colwellia</taxon>
    </lineage>
</organism>
<evidence type="ECO:0000313" key="3">
    <source>
        <dbReference type="Proteomes" id="UP000029868"/>
    </source>
</evidence>
<dbReference type="GO" id="GO:0035438">
    <property type="term" value="F:cyclic-di-GMP binding"/>
    <property type="evidence" value="ECO:0007669"/>
    <property type="project" value="InterPro"/>
</dbReference>
<proteinExistence type="predicted"/>
<dbReference type="OrthoDB" id="5296245at2"/>
<protein>
    <submittedName>
        <fullName evidence="2">Type IV pilus assembly PilZ</fullName>
    </submittedName>
</protein>
<name>A0A099KAG5_COLPS</name>
<dbReference type="RefSeq" id="WP_033084276.1">
    <property type="nucleotide sequence ID" value="NZ_JQEC01000071.1"/>
</dbReference>